<keyword evidence="4 6" id="KW-0472">Membrane</keyword>
<protein>
    <submittedName>
        <fullName evidence="7">Uncharacterized protein</fullName>
    </submittedName>
</protein>
<accession>V4AG92</accession>
<dbReference type="RefSeq" id="XP_009055032.1">
    <property type="nucleotide sequence ID" value="XM_009056784.1"/>
</dbReference>
<dbReference type="Proteomes" id="UP000030746">
    <property type="component" value="Unassembled WGS sequence"/>
</dbReference>
<evidence type="ECO:0000313" key="7">
    <source>
        <dbReference type="EMBL" id="ESO94185.1"/>
    </source>
</evidence>
<dbReference type="KEGG" id="lgi:LOTGIDRAFT_232445"/>
<feature type="transmembrane region" description="Helical" evidence="6">
    <location>
        <begin position="198"/>
        <end position="219"/>
    </location>
</feature>
<reference evidence="7 8" key="1">
    <citation type="journal article" date="2013" name="Nature">
        <title>Insights into bilaterian evolution from three spiralian genomes.</title>
        <authorList>
            <person name="Simakov O."/>
            <person name="Marletaz F."/>
            <person name="Cho S.J."/>
            <person name="Edsinger-Gonzales E."/>
            <person name="Havlak P."/>
            <person name="Hellsten U."/>
            <person name="Kuo D.H."/>
            <person name="Larsson T."/>
            <person name="Lv J."/>
            <person name="Arendt D."/>
            <person name="Savage R."/>
            <person name="Osoegawa K."/>
            <person name="de Jong P."/>
            <person name="Grimwood J."/>
            <person name="Chapman J.A."/>
            <person name="Shapiro H."/>
            <person name="Aerts A."/>
            <person name="Otillar R.P."/>
            <person name="Terry A.Y."/>
            <person name="Boore J.L."/>
            <person name="Grigoriev I.V."/>
            <person name="Lindberg D.R."/>
            <person name="Seaver E.C."/>
            <person name="Weisblat D.A."/>
            <person name="Putnam N.H."/>
            <person name="Rokhsar D.S."/>
        </authorList>
    </citation>
    <scope>NUCLEOTIDE SEQUENCE [LARGE SCALE GENOMIC DNA]</scope>
</reference>
<gene>
    <name evidence="7" type="ORF">LOTGIDRAFT_232445</name>
</gene>
<name>V4AG92_LOTGI</name>
<evidence type="ECO:0000256" key="6">
    <source>
        <dbReference type="SAM" id="Phobius"/>
    </source>
</evidence>
<dbReference type="Gene3D" id="1.20.140.150">
    <property type="match status" value="1"/>
</dbReference>
<dbReference type="AlphaFoldDB" id="V4AG92"/>
<dbReference type="HOGENOM" id="CLU_957395_0_0_1"/>
<feature type="transmembrane region" description="Helical" evidence="6">
    <location>
        <begin position="226"/>
        <end position="251"/>
    </location>
</feature>
<feature type="compositionally biased region" description="Polar residues" evidence="5">
    <location>
        <begin position="1"/>
        <end position="10"/>
    </location>
</feature>
<evidence type="ECO:0000256" key="1">
    <source>
        <dbReference type="ARBA" id="ARBA00004141"/>
    </source>
</evidence>
<keyword evidence="8" id="KW-1185">Reference proteome</keyword>
<evidence type="ECO:0000313" key="8">
    <source>
        <dbReference type="Proteomes" id="UP000030746"/>
    </source>
</evidence>
<comment type="subcellular location">
    <subcellularLocation>
        <location evidence="1">Membrane</location>
        <topology evidence="1">Multi-pass membrane protein</topology>
    </subcellularLocation>
</comment>
<feature type="transmembrane region" description="Helical" evidence="6">
    <location>
        <begin position="139"/>
        <end position="165"/>
    </location>
</feature>
<dbReference type="EMBL" id="KB201847">
    <property type="protein sequence ID" value="ESO94185.1"/>
    <property type="molecule type" value="Genomic_DNA"/>
</dbReference>
<keyword evidence="3 6" id="KW-1133">Transmembrane helix</keyword>
<feature type="transmembrane region" description="Helical" evidence="6">
    <location>
        <begin position="263"/>
        <end position="286"/>
    </location>
</feature>
<proteinExistence type="predicted"/>
<organism evidence="7 8">
    <name type="scientific">Lottia gigantea</name>
    <name type="common">Giant owl limpet</name>
    <dbReference type="NCBI Taxonomy" id="225164"/>
    <lineage>
        <taxon>Eukaryota</taxon>
        <taxon>Metazoa</taxon>
        <taxon>Spiralia</taxon>
        <taxon>Lophotrochozoa</taxon>
        <taxon>Mollusca</taxon>
        <taxon>Gastropoda</taxon>
        <taxon>Patellogastropoda</taxon>
        <taxon>Lottioidea</taxon>
        <taxon>Lottiidae</taxon>
        <taxon>Lottia</taxon>
    </lineage>
</organism>
<evidence type="ECO:0000256" key="4">
    <source>
        <dbReference type="ARBA" id="ARBA00023136"/>
    </source>
</evidence>
<dbReference type="GeneID" id="20248920"/>
<keyword evidence="2 6" id="KW-0812">Transmembrane</keyword>
<dbReference type="InterPro" id="IPR050579">
    <property type="entry name" value="PMP-22/EMP/MP20-like"/>
</dbReference>
<evidence type="ECO:0000256" key="3">
    <source>
        <dbReference type="ARBA" id="ARBA00022989"/>
    </source>
</evidence>
<dbReference type="PANTHER" id="PTHR10671">
    <property type="entry name" value="EPITHELIAL MEMBRANE PROTEIN-RELATED"/>
    <property type="match status" value="1"/>
</dbReference>
<evidence type="ECO:0000256" key="2">
    <source>
        <dbReference type="ARBA" id="ARBA00022692"/>
    </source>
</evidence>
<dbReference type="PANTHER" id="PTHR10671:SF108">
    <property type="entry name" value="CLAUDIN FAMILY PROTEIN-RELATED"/>
    <property type="match status" value="1"/>
</dbReference>
<dbReference type="CTD" id="20248920"/>
<evidence type="ECO:0000256" key="5">
    <source>
        <dbReference type="SAM" id="MobiDB-lite"/>
    </source>
</evidence>
<dbReference type="GO" id="GO:0005886">
    <property type="term" value="C:plasma membrane"/>
    <property type="evidence" value="ECO:0007669"/>
    <property type="project" value="TreeGrafter"/>
</dbReference>
<feature type="region of interest" description="Disordered" evidence="5">
    <location>
        <begin position="1"/>
        <end position="32"/>
    </location>
</feature>
<sequence>MMSTNDNQSKPRLLKTRNLFEKGDSTSSSRDVGLIKMGKSSETKVIPLKTTGIRVPGNHRRDSYILQTDLKEVRGLARLKRFNNISKESSTLRKSKITPSSQNDKHQNNFEMTSLKSNSVNQRFDKTSKISDAESIISIVLKISVIVSLLALFFHAVAISLTMWMSSEFSKIGLWEICIVNICGRYKYETQIIQAGQAFNVLGFLAGGAAVLLIILYIFCLNNKNIVRLFGMIAAFLAGGFILVGIIIIGTSDSNQGLDVGSAMILAIIGAVLYVTTGILLVVDIVQNKMP</sequence>